<dbReference type="AlphaFoldDB" id="A0A6M0RLK0"/>
<dbReference type="EMBL" id="QXHD01000004">
    <property type="protein sequence ID" value="NEZ57095.1"/>
    <property type="molecule type" value="Genomic_DNA"/>
</dbReference>
<evidence type="ECO:0000313" key="2">
    <source>
        <dbReference type="Proteomes" id="UP000481033"/>
    </source>
</evidence>
<protein>
    <submittedName>
        <fullName evidence="1">Uncharacterized protein</fullName>
    </submittedName>
</protein>
<organism evidence="1 2">
    <name type="scientific">Adonisia turfae CCMR0081</name>
    <dbReference type="NCBI Taxonomy" id="2292702"/>
    <lineage>
        <taxon>Bacteria</taxon>
        <taxon>Bacillati</taxon>
        <taxon>Cyanobacteriota</taxon>
        <taxon>Adonisia</taxon>
        <taxon>Adonisia turfae</taxon>
    </lineage>
</organism>
<sequence length="91" mass="9870">MLVTAEDGKATKVADNPDYPFTQGTPCSNVSDYIRFVPVVSGTVTVEGRLRLCLLREGEWDALMLVRAGLAIAKGQKLFAKPSLQTIKPCT</sequence>
<evidence type="ECO:0000313" key="1">
    <source>
        <dbReference type="EMBL" id="NEZ57095.1"/>
    </source>
</evidence>
<dbReference type="Proteomes" id="UP000481033">
    <property type="component" value="Unassembled WGS sequence"/>
</dbReference>
<reference evidence="1 2" key="1">
    <citation type="journal article" date="2020" name="Microb. Ecol.">
        <title>Ecogenomics of the Marine Benthic Filamentous Cyanobacterium Adonisia.</title>
        <authorList>
            <person name="Walter J.M."/>
            <person name="Coutinho F.H."/>
            <person name="Leomil L."/>
            <person name="Hargreaves P.I."/>
            <person name="Campeao M.E."/>
            <person name="Vieira V.V."/>
            <person name="Silva B.S."/>
            <person name="Fistarol G.O."/>
            <person name="Salomon P.S."/>
            <person name="Sawabe T."/>
            <person name="Mino S."/>
            <person name="Hosokawa M."/>
            <person name="Miyashita H."/>
            <person name="Maruyama F."/>
            <person name="van Verk M.C."/>
            <person name="Dutilh B.E."/>
            <person name="Thompson C.C."/>
            <person name="Thompson F.L."/>
        </authorList>
    </citation>
    <scope>NUCLEOTIDE SEQUENCE [LARGE SCALE GENOMIC DNA]</scope>
    <source>
        <strain evidence="1 2">CCMR0081</strain>
    </source>
</reference>
<gene>
    <name evidence="1" type="ORF">DXZ20_15700</name>
</gene>
<keyword evidence="2" id="KW-1185">Reference proteome</keyword>
<name>A0A6M0RLK0_9CYAN</name>
<proteinExistence type="predicted"/>
<accession>A0A6M0RLK0</accession>
<comment type="caution">
    <text evidence="1">The sequence shown here is derived from an EMBL/GenBank/DDBJ whole genome shotgun (WGS) entry which is preliminary data.</text>
</comment>